<gene>
    <name evidence="3" type="ORF">THASP1DRAFT_20881</name>
</gene>
<dbReference type="InterPro" id="IPR050441">
    <property type="entry name" value="RBM"/>
</dbReference>
<feature type="non-terminal residue" evidence="3">
    <location>
        <position position="1"/>
    </location>
</feature>
<organism evidence="3 4">
    <name type="scientific">Thamnocephalis sphaerospora</name>
    <dbReference type="NCBI Taxonomy" id="78915"/>
    <lineage>
        <taxon>Eukaryota</taxon>
        <taxon>Fungi</taxon>
        <taxon>Fungi incertae sedis</taxon>
        <taxon>Zoopagomycota</taxon>
        <taxon>Zoopagomycotina</taxon>
        <taxon>Zoopagomycetes</taxon>
        <taxon>Zoopagales</taxon>
        <taxon>Sigmoideomycetaceae</taxon>
        <taxon>Thamnocephalis</taxon>
    </lineage>
</organism>
<accession>A0A4P9XHH9</accession>
<dbReference type="Pfam" id="PF00076">
    <property type="entry name" value="RRM_1"/>
    <property type="match status" value="1"/>
</dbReference>
<dbReference type="PROSITE" id="PS50102">
    <property type="entry name" value="RRM"/>
    <property type="match status" value="1"/>
</dbReference>
<dbReference type="OrthoDB" id="6159137at2759"/>
<dbReference type="SMART" id="SM00360">
    <property type="entry name" value="RRM"/>
    <property type="match status" value="1"/>
</dbReference>
<keyword evidence="4" id="KW-1185">Reference proteome</keyword>
<dbReference type="Proteomes" id="UP000271241">
    <property type="component" value="Unassembled WGS sequence"/>
</dbReference>
<dbReference type="STRING" id="78915.A0A4P9XHH9"/>
<evidence type="ECO:0000313" key="3">
    <source>
        <dbReference type="EMBL" id="RKP04670.1"/>
    </source>
</evidence>
<keyword evidence="1" id="KW-0694">RNA-binding</keyword>
<evidence type="ECO:0000313" key="4">
    <source>
        <dbReference type="Proteomes" id="UP000271241"/>
    </source>
</evidence>
<dbReference type="SUPFAM" id="SSF54928">
    <property type="entry name" value="RNA-binding domain, RBD"/>
    <property type="match status" value="1"/>
</dbReference>
<feature type="domain" description="RRM" evidence="2">
    <location>
        <begin position="6"/>
        <end position="84"/>
    </location>
</feature>
<proteinExistence type="predicted"/>
<evidence type="ECO:0000256" key="1">
    <source>
        <dbReference type="PROSITE-ProRule" id="PRU00176"/>
    </source>
</evidence>
<dbReference type="InterPro" id="IPR035979">
    <property type="entry name" value="RBD_domain_sf"/>
</dbReference>
<dbReference type="EMBL" id="KZ993542">
    <property type="protein sequence ID" value="RKP04670.1"/>
    <property type="molecule type" value="Genomic_DNA"/>
</dbReference>
<dbReference type="CDD" id="cd00590">
    <property type="entry name" value="RRM_SF"/>
    <property type="match status" value="1"/>
</dbReference>
<sequence>SNNPGNNLFVSGLSSQTDEAELEDLFSKHGKVIKCQVMRDPHTKEHRGFAFVTMDTFDDAERCKGALSGFRVGDRTITVETAKRGRPRTPTPGHYQGGPKVGMYGCECCGKRRCVSSTSC</sequence>
<evidence type="ECO:0000259" key="2">
    <source>
        <dbReference type="PROSITE" id="PS50102"/>
    </source>
</evidence>
<dbReference type="GO" id="GO:0003723">
    <property type="term" value="F:RNA binding"/>
    <property type="evidence" value="ECO:0007669"/>
    <property type="project" value="UniProtKB-UniRule"/>
</dbReference>
<protein>
    <submittedName>
        <fullName evidence="3">Putative transformer-SR ribonucleo protein</fullName>
    </submittedName>
</protein>
<name>A0A4P9XHH9_9FUNG</name>
<dbReference type="AlphaFoldDB" id="A0A4P9XHH9"/>
<dbReference type="Gene3D" id="3.30.70.330">
    <property type="match status" value="1"/>
</dbReference>
<dbReference type="PANTHER" id="PTHR48034">
    <property type="entry name" value="TRANSFORMER-2 SEX-DETERMINING PROTEIN-RELATED"/>
    <property type="match status" value="1"/>
</dbReference>
<dbReference type="InterPro" id="IPR012677">
    <property type="entry name" value="Nucleotide-bd_a/b_plait_sf"/>
</dbReference>
<reference evidence="4" key="1">
    <citation type="journal article" date="2018" name="Nat. Microbiol.">
        <title>Leveraging single-cell genomics to expand the fungal tree of life.</title>
        <authorList>
            <person name="Ahrendt S.R."/>
            <person name="Quandt C.A."/>
            <person name="Ciobanu D."/>
            <person name="Clum A."/>
            <person name="Salamov A."/>
            <person name="Andreopoulos B."/>
            <person name="Cheng J.F."/>
            <person name="Woyke T."/>
            <person name="Pelin A."/>
            <person name="Henrissat B."/>
            <person name="Reynolds N.K."/>
            <person name="Benny G.L."/>
            <person name="Smith M.E."/>
            <person name="James T.Y."/>
            <person name="Grigoriev I.V."/>
        </authorList>
    </citation>
    <scope>NUCLEOTIDE SEQUENCE [LARGE SCALE GENOMIC DNA]</scope>
    <source>
        <strain evidence="4">RSA 1356</strain>
    </source>
</reference>
<dbReference type="InterPro" id="IPR000504">
    <property type="entry name" value="RRM_dom"/>
</dbReference>